<feature type="domain" description="Large ribosomal subunit protein uL30-like ferredoxin-like fold" evidence="9">
    <location>
        <begin position="66"/>
        <end position="115"/>
    </location>
</feature>
<dbReference type="PANTHER" id="PTHR15892:SF2">
    <property type="entry name" value="LARGE RIBOSOMAL SUBUNIT PROTEIN UL30M"/>
    <property type="match status" value="1"/>
</dbReference>
<dbReference type="InterPro" id="IPR036919">
    <property type="entry name" value="Ribo_uL30_ferredoxin-like_sf"/>
</dbReference>
<evidence type="ECO:0000256" key="5">
    <source>
        <dbReference type="ARBA" id="ARBA00023128"/>
    </source>
</evidence>
<evidence type="ECO:0000256" key="8">
    <source>
        <dbReference type="ARBA" id="ARBA00035356"/>
    </source>
</evidence>
<comment type="subcellular location">
    <subcellularLocation>
        <location evidence="1">Mitochondrion</location>
    </subcellularLocation>
</comment>
<evidence type="ECO:0000256" key="2">
    <source>
        <dbReference type="ARBA" id="ARBA00007594"/>
    </source>
</evidence>
<comment type="similarity">
    <text evidence="2">Belongs to the universal ribosomal protein uL30 family.</text>
</comment>
<protein>
    <recommendedName>
        <fullName evidence="7">Large ribosomal subunit protein uL30m</fullName>
    </recommendedName>
    <alternativeName>
        <fullName evidence="8">39S ribosomal protein L30, mitochondrial</fullName>
    </alternativeName>
</protein>
<evidence type="ECO:0000313" key="10">
    <source>
        <dbReference type="Ensembl" id="ENSLLEP00000001185.1"/>
    </source>
</evidence>
<evidence type="ECO:0000259" key="9">
    <source>
        <dbReference type="Pfam" id="PF00327"/>
    </source>
</evidence>
<dbReference type="AlphaFoldDB" id="A0A8C5LJT6"/>
<dbReference type="PANTHER" id="PTHR15892">
    <property type="entry name" value="MITOCHONDRIAL RIBOSOMAL PROTEIN L30"/>
    <property type="match status" value="1"/>
</dbReference>
<keyword evidence="11" id="KW-1185">Reference proteome</keyword>
<dbReference type="Ensembl" id="ENSLLET00000001248.1">
    <property type="protein sequence ID" value="ENSLLEP00000001185.1"/>
    <property type="gene ID" value="ENSLLEG00000000784.1"/>
</dbReference>
<dbReference type="OrthoDB" id="9973389at2759"/>
<dbReference type="InterPro" id="IPR016082">
    <property type="entry name" value="Ribosomal_uL30_ferredoxin-like"/>
</dbReference>
<dbReference type="FunFam" id="3.30.1390.20:FF:000005">
    <property type="entry name" value="39S ribosomal protein L30, mitochondrial"/>
    <property type="match status" value="1"/>
</dbReference>
<dbReference type="Gene3D" id="3.30.1390.20">
    <property type="entry name" value="Ribosomal protein L30, ferredoxin-like fold domain"/>
    <property type="match status" value="1"/>
</dbReference>
<dbReference type="InterPro" id="IPR005996">
    <property type="entry name" value="Ribosomal_uL30_bac-type"/>
</dbReference>
<dbReference type="CDD" id="cd01658">
    <property type="entry name" value="Ribosomal_L30"/>
    <property type="match status" value="1"/>
</dbReference>
<keyword evidence="3" id="KW-0809">Transit peptide</keyword>
<name>A0A8C5LJT6_9ANUR</name>
<dbReference type="GO" id="GO:0006412">
    <property type="term" value="P:translation"/>
    <property type="evidence" value="ECO:0007669"/>
    <property type="project" value="InterPro"/>
</dbReference>
<dbReference type="GO" id="GO:0015934">
    <property type="term" value="C:large ribosomal subunit"/>
    <property type="evidence" value="ECO:0007669"/>
    <property type="project" value="InterPro"/>
</dbReference>
<keyword evidence="5" id="KW-0496">Mitochondrion</keyword>
<dbReference type="Pfam" id="PF00327">
    <property type="entry name" value="Ribosomal_L30"/>
    <property type="match status" value="1"/>
</dbReference>
<accession>A0A8C5LJT6</accession>
<evidence type="ECO:0000256" key="6">
    <source>
        <dbReference type="ARBA" id="ARBA00023274"/>
    </source>
</evidence>
<dbReference type="SUPFAM" id="SSF55129">
    <property type="entry name" value="Ribosomal protein L30p/L7e"/>
    <property type="match status" value="1"/>
</dbReference>
<keyword evidence="4" id="KW-0689">Ribosomal protein</keyword>
<evidence type="ECO:0000256" key="4">
    <source>
        <dbReference type="ARBA" id="ARBA00022980"/>
    </source>
</evidence>
<reference evidence="10" key="1">
    <citation type="submission" date="2025-08" db="UniProtKB">
        <authorList>
            <consortium name="Ensembl"/>
        </authorList>
    </citation>
    <scope>IDENTIFICATION</scope>
</reference>
<dbReference type="GO" id="GO:0003735">
    <property type="term" value="F:structural constituent of ribosome"/>
    <property type="evidence" value="ECO:0007669"/>
    <property type="project" value="InterPro"/>
</dbReference>
<keyword evidence="6" id="KW-0687">Ribonucleoprotein</keyword>
<evidence type="ECO:0000256" key="7">
    <source>
        <dbReference type="ARBA" id="ARBA00035281"/>
    </source>
</evidence>
<dbReference type="GO" id="GO:0005743">
    <property type="term" value="C:mitochondrial inner membrane"/>
    <property type="evidence" value="ECO:0007669"/>
    <property type="project" value="UniProtKB-ARBA"/>
</dbReference>
<evidence type="ECO:0000313" key="11">
    <source>
        <dbReference type="Proteomes" id="UP000694569"/>
    </source>
</evidence>
<proteinExistence type="inferred from homology"/>
<dbReference type="Proteomes" id="UP000694569">
    <property type="component" value="Unplaced"/>
</dbReference>
<evidence type="ECO:0000256" key="3">
    <source>
        <dbReference type="ARBA" id="ARBA00022946"/>
    </source>
</evidence>
<evidence type="ECO:0000256" key="1">
    <source>
        <dbReference type="ARBA" id="ARBA00004173"/>
    </source>
</evidence>
<reference evidence="10" key="2">
    <citation type="submission" date="2025-09" db="UniProtKB">
        <authorList>
            <consortium name="Ensembl"/>
        </authorList>
    </citation>
    <scope>IDENTIFICATION</scope>
</reference>
<sequence length="159" mass="18157">MAALCRKVPSSTFRLALLKELPVFPCVSAIRHKFTKTRYADELFQPKPEDHEKYGGDPQQPHQLHLVTRIKTGIGRPYWEKQTLKVLGLTKAKTPVVHKNIPAINEKLKTIKHLIRVQPLRLPQGIPTEEDISDTYLKSNGELVIRKKLHPTETKAIES</sequence>
<organism evidence="10 11">
    <name type="scientific">Leptobrachium leishanense</name>
    <name type="common">Leishan spiny toad</name>
    <dbReference type="NCBI Taxonomy" id="445787"/>
    <lineage>
        <taxon>Eukaryota</taxon>
        <taxon>Metazoa</taxon>
        <taxon>Chordata</taxon>
        <taxon>Craniata</taxon>
        <taxon>Vertebrata</taxon>
        <taxon>Euteleostomi</taxon>
        <taxon>Amphibia</taxon>
        <taxon>Batrachia</taxon>
        <taxon>Anura</taxon>
        <taxon>Pelobatoidea</taxon>
        <taxon>Megophryidae</taxon>
        <taxon>Leptobrachium</taxon>
    </lineage>
</organism>
<dbReference type="GeneTree" id="ENSGT00940000163829"/>